<evidence type="ECO:0000313" key="2">
    <source>
        <dbReference type="Proteomes" id="UP000008645"/>
    </source>
</evidence>
<evidence type="ECO:0000313" key="1">
    <source>
        <dbReference type="EMBL" id="CBZ40226.1"/>
    </source>
</evidence>
<reference evidence="1 2" key="1">
    <citation type="journal article" date="2011" name="J. Bacteriol.">
        <title>Complete genome sequence of the hemotrophic Mycoplasma suis strain KI3806.</title>
        <authorList>
            <person name="Oehlerking J."/>
            <person name="Kube M."/>
            <person name="Felder K.M."/>
            <person name="Matter D."/>
            <person name="Wittenbrink M.M."/>
            <person name="Schwarzenbach S."/>
            <person name="Kramer M.M."/>
            <person name="Hoelzle K."/>
            <person name="Hoelzle L.E."/>
        </authorList>
    </citation>
    <scope>NUCLEOTIDE SEQUENCE [LARGE SCALE GENOMIC DNA]</scope>
    <source>
        <strain evidence="2">KI_3806</strain>
    </source>
</reference>
<sequence length="183" mass="21103">MNPAIAVLSIVAGIGGAAAAGSYGFMSYYDNYIKQPRKTHEERFGEWYKSFLQKNSSSSANIEFIIKGNNGKEHYCKKVENGQERNMTKEECDGIVKQKSWNENNNVQPQVWLRTDIDNMEEAFQRYFPGGSSLGTDYPSKQEINFYGLTCFKDSLPSDRKIEMSCSHKGTRYIWGQYWQRRN</sequence>
<dbReference type="HOGENOM" id="CLU_125432_0_0_14"/>
<dbReference type="EMBL" id="FQ790233">
    <property type="protein sequence ID" value="CBZ40226.1"/>
    <property type="molecule type" value="Genomic_DNA"/>
</dbReference>
<name>F0V304_MYCS3</name>
<proteinExistence type="predicted"/>
<dbReference type="RefSeq" id="WP_013608838.1">
    <property type="nucleotide sequence ID" value="NC_015153.1"/>
</dbReference>
<dbReference type="AlphaFoldDB" id="F0V304"/>
<protein>
    <submittedName>
        <fullName evidence="1">Uncharacterized protein</fullName>
    </submittedName>
</protein>
<accession>F0V304</accession>
<gene>
    <name evidence="1" type="ORF">MSUIS_01330</name>
</gene>
<dbReference type="Proteomes" id="UP000008645">
    <property type="component" value="Chromosome"/>
</dbReference>
<dbReference type="KEGG" id="msk:MSUIS_01330"/>
<organism evidence="1 2">
    <name type="scientific">Mycoplasma suis (strain KI_3806)</name>
    <dbReference type="NCBI Taxonomy" id="708248"/>
    <lineage>
        <taxon>Bacteria</taxon>
        <taxon>Bacillati</taxon>
        <taxon>Mycoplasmatota</taxon>
        <taxon>Mollicutes</taxon>
        <taxon>Mycoplasmataceae</taxon>
        <taxon>Mycoplasma</taxon>
    </lineage>
</organism>